<feature type="transmembrane region" description="Helical" evidence="1">
    <location>
        <begin position="12"/>
        <end position="34"/>
    </location>
</feature>
<evidence type="ECO:0008006" key="3">
    <source>
        <dbReference type="Google" id="ProtNLM"/>
    </source>
</evidence>
<accession>A0A382FWV4</accession>
<keyword evidence="1" id="KW-0812">Transmembrane</keyword>
<keyword evidence="1" id="KW-1133">Transmembrane helix</keyword>
<dbReference type="AlphaFoldDB" id="A0A382FWV4"/>
<reference evidence="2" key="1">
    <citation type="submission" date="2018-05" db="EMBL/GenBank/DDBJ databases">
        <authorList>
            <person name="Lanie J.A."/>
            <person name="Ng W.-L."/>
            <person name="Kazmierczak K.M."/>
            <person name="Andrzejewski T.M."/>
            <person name="Davidsen T.M."/>
            <person name="Wayne K.J."/>
            <person name="Tettelin H."/>
            <person name="Glass J.I."/>
            <person name="Rusch D."/>
            <person name="Podicherti R."/>
            <person name="Tsui H.-C.T."/>
            <person name="Winkler M.E."/>
        </authorList>
    </citation>
    <scope>NUCLEOTIDE SEQUENCE</scope>
</reference>
<sequence length="143" mass="15796">MDVLEWFHILVRWAHFVSAAAWVGGSLFWLFVLRPAAKGSEGKTQSLMKAVANEFRSLVNTCIFVLLATGAIMTFDKLAPGLVGISYVAVLGMKIASVALMFYLIRAGRHTPNISSALNQANEPKKNRFRIIRLLSGYNLVVL</sequence>
<name>A0A382FWV4_9ZZZZ</name>
<dbReference type="EMBL" id="UINC01052108">
    <property type="protein sequence ID" value="SVB67045.1"/>
    <property type="molecule type" value="Genomic_DNA"/>
</dbReference>
<keyword evidence="1" id="KW-0472">Membrane</keyword>
<evidence type="ECO:0000256" key="1">
    <source>
        <dbReference type="SAM" id="Phobius"/>
    </source>
</evidence>
<feature type="transmembrane region" description="Helical" evidence="1">
    <location>
        <begin position="55"/>
        <end position="75"/>
    </location>
</feature>
<feature type="transmembrane region" description="Helical" evidence="1">
    <location>
        <begin position="81"/>
        <end position="105"/>
    </location>
</feature>
<gene>
    <name evidence="2" type="ORF">METZ01_LOCUS219899</name>
</gene>
<protein>
    <recommendedName>
        <fullName evidence="3">Copper resistance protein D domain-containing protein</fullName>
    </recommendedName>
</protein>
<organism evidence="2">
    <name type="scientific">marine metagenome</name>
    <dbReference type="NCBI Taxonomy" id="408172"/>
    <lineage>
        <taxon>unclassified sequences</taxon>
        <taxon>metagenomes</taxon>
        <taxon>ecological metagenomes</taxon>
    </lineage>
</organism>
<evidence type="ECO:0000313" key="2">
    <source>
        <dbReference type="EMBL" id="SVB67045.1"/>
    </source>
</evidence>
<feature type="non-terminal residue" evidence="2">
    <location>
        <position position="143"/>
    </location>
</feature>
<proteinExistence type="predicted"/>